<dbReference type="EMBL" id="GBRH01167405">
    <property type="protein sequence ID" value="JAE30491.1"/>
    <property type="molecule type" value="Transcribed_RNA"/>
</dbReference>
<reference evidence="1" key="2">
    <citation type="journal article" date="2015" name="Data Brief">
        <title>Shoot transcriptome of the giant reed, Arundo donax.</title>
        <authorList>
            <person name="Barrero R.A."/>
            <person name="Guerrero F.D."/>
            <person name="Moolhuijzen P."/>
            <person name="Goolsby J.A."/>
            <person name="Tidwell J."/>
            <person name="Bellgard S.E."/>
            <person name="Bellgard M.I."/>
        </authorList>
    </citation>
    <scope>NUCLEOTIDE SEQUENCE</scope>
    <source>
        <tissue evidence="1">Shoot tissue taken approximately 20 cm above the soil surface</tissue>
    </source>
</reference>
<proteinExistence type="predicted"/>
<reference evidence="1" key="1">
    <citation type="submission" date="2014-09" db="EMBL/GenBank/DDBJ databases">
        <authorList>
            <person name="Magalhaes I.L.F."/>
            <person name="Oliveira U."/>
            <person name="Santos F.R."/>
            <person name="Vidigal T.H.D.A."/>
            <person name="Brescovit A.D."/>
            <person name="Santos A.J."/>
        </authorList>
    </citation>
    <scope>NUCLEOTIDE SEQUENCE</scope>
    <source>
        <tissue evidence="1">Shoot tissue taken approximately 20 cm above the soil surface</tissue>
    </source>
</reference>
<sequence>MTSWKYTYKHISILRNAERCYVGWSEERMGLSLLTPPNYQLIYNANN</sequence>
<protein>
    <submittedName>
        <fullName evidence="1">Uncharacterized protein</fullName>
    </submittedName>
</protein>
<name>A0A0A9H6L6_ARUDO</name>
<evidence type="ECO:0000313" key="1">
    <source>
        <dbReference type="EMBL" id="JAE30491.1"/>
    </source>
</evidence>
<accession>A0A0A9H6L6</accession>
<organism evidence="1">
    <name type="scientific">Arundo donax</name>
    <name type="common">Giant reed</name>
    <name type="synonym">Donax arundinaceus</name>
    <dbReference type="NCBI Taxonomy" id="35708"/>
    <lineage>
        <taxon>Eukaryota</taxon>
        <taxon>Viridiplantae</taxon>
        <taxon>Streptophyta</taxon>
        <taxon>Embryophyta</taxon>
        <taxon>Tracheophyta</taxon>
        <taxon>Spermatophyta</taxon>
        <taxon>Magnoliopsida</taxon>
        <taxon>Liliopsida</taxon>
        <taxon>Poales</taxon>
        <taxon>Poaceae</taxon>
        <taxon>PACMAD clade</taxon>
        <taxon>Arundinoideae</taxon>
        <taxon>Arundineae</taxon>
        <taxon>Arundo</taxon>
    </lineage>
</organism>
<dbReference type="AlphaFoldDB" id="A0A0A9H6L6"/>